<dbReference type="RefSeq" id="WP_057794517.1">
    <property type="nucleotide sequence ID" value="NZ_LAXJ01000016.1"/>
</dbReference>
<dbReference type="PANTHER" id="PTHR12526">
    <property type="entry name" value="GLYCOSYLTRANSFERASE"/>
    <property type="match status" value="1"/>
</dbReference>
<comment type="caution">
    <text evidence="4">The sequence shown here is derived from an EMBL/GenBank/DDBJ whole genome shotgun (WGS) entry which is preliminary data.</text>
</comment>
<dbReference type="InterPro" id="IPR001296">
    <property type="entry name" value="Glyco_trans_1"/>
</dbReference>
<dbReference type="Proteomes" id="UP000051295">
    <property type="component" value="Unassembled WGS sequence"/>
</dbReference>
<name>A0A0T5NSG0_9RHOB</name>
<dbReference type="AlphaFoldDB" id="A0A0T5NSG0"/>
<dbReference type="STRING" id="1641875.XM53_14500"/>
<reference evidence="4 5" key="1">
    <citation type="submission" date="2015-04" db="EMBL/GenBank/DDBJ databases">
        <title>The draft genome sequence of Roseovarius sp.R12b.</title>
        <authorList>
            <person name="Li G."/>
            <person name="Lai Q."/>
            <person name="Shao Z."/>
            <person name="Yan P."/>
        </authorList>
    </citation>
    <scope>NUCLEOTIDE SEQUENCE [LARGE SCALE GENOMIC DNA]</scope>
    <source>
        <strain evidence="4 5">R12B</strain>
    </source>
</reference>
<dbReference type="GO" id="GO:0016757">
    <property type="term" value="F:glycosyltransferase activity"/>
    <property type="evidence" value="ECO:0007669"/>
    <property type="project" value="UniProtKB-KW"/>
</dbReference>
<dbReference type="NCBIfam" id="NF041876">
    <property type="entry name" value="EPS_EpsE"/>
    <property type="match status" value="1"/>
</dbReference>
<keyword evidence="2 4" id="KW-0808">Transferase</keyword>
<evidence type="ECO:0000256" key="1">
    <source>
        <dbReference type="ARBA" id="ARBA00022676"/>
    </source>
</evidence>
<dbReference type="SUPFAM" id="SSF53756">
    <property type="entry name" value="UDP-Glycosyltransferase/glycogen phosphorylase"/>
    <property type="match status" value="1"/>
</dbReference>
<dbReference type="CDD" id="cd03801">
    <property type="entry name" value="GT4_PimA-like"/>
    <property type="match status" value="1"/>
</dbReference>
<feature type="domain" description="Glycosyl transferase family 1" evidence="3">
    <location>
        <begin position="214"/>
        <end position="378"/>
    </location>
</feature>
<keyword evidence="1" id="KW-0328">Glycosyltransferase</keyword>
<evidence type="ECO:0000313" key="5">
    <source>
        <dbReference type="Proteomes" id="UP000051295"/>
    </source>
</evidence>
<organism evidence="4 5">
    <name type="scientific">Roseovarius atlanticus</name>
    <dbReference type="NCBI Taxonomy" id="1641875"/>
    <lineage>
        <taxon>Bacteria</taxon>
        <taxon>Pseudomonadati</taxon>
        <taxon>Pseudomonadota</taxon>
        <taxon>Alphaproteobacteria</taxon>
        <taxon>Rhodobacterales</taxon>
        <taxon>Roseobacteraceae</taxon>
        <taxon>Roseovarius</taxon>
    </lineage>
</organism>
<evidence type="ECO:0000256" key="2">
    <source>
        <dbReference type="ARBA" id="ARBA00022679"/>
    </source>
</evidence>
<dbReference type="OrthoDB" id="9790710at2"/>
<dbReference type="PANTHER" id="PTHR12526:SF510">
    <property type="entry name" value="D-INOSITOL 3-PHOSPHATE GLYCOSYLTRANSFERASE"/>
    <property type="match status" value="1"/>
</dbReference>
<accession>A0A0T5NSG0</accession>
<dbReference type="Pfam" id="PF00534">
    <property type="entry name" value="Glycos_transf_1"/>
    <property type="match status" value="1"/>
</dbReference>
<dbReference type="EMBL" id="LAXJ01000016">
    <property type="protein sequence ID" value="KRS11891.1"/>
    <property type="molecule type" value="Genomic_DNA"/>
</dbReference>
<sequence>MSQSKKLGYLVPQFPGQTHIFFWREIEHLEKLGVDVHIFSTKPPPQGLICHEWSHDAIDRTTYLASRSIAKLITALRRLPLREIASEISRDGKNVLRDFLISVPAAQRLIAECKRHGITHVHAHSCGRAALIAATANRISGLNYSLTLHGPLQDYGLGQCFKWRKASFATIITQGLLAEMRRQMAADMPEIIHVQAMGVDTAVMRRDTPYKAPAVSEPLYVFCCARLNVVKGHQDLINAVAIMRDQGVDVHLEIAGEDDDGGSGFRKVLEREINKLNLGDHVILLGAIDAEDVRRRLCKSHLFVLASWAEPLGVAYMEAMSCGTPTIGTAAGGVRELIENDVDGILVPPRDPEAIAGAMLRLARDPASLQRLSAAGRKTVEERFSSEQGAKLLMKEIWKS</sequence>
<dbReference type="Gene3D" id="3.40.50.2000">
    <property type="entry name" value="Glycogen Phosphorylase B"/>
    <property type="match status" value="2"/>
</dbReference>
<gene>
    <name evidence="4" type="ORF">XM53_14500</name>
</gene>
<proteinExistence type="predicted"/>
<keyword evidence="5" id="KW-1185">Reference proteome</keyword>
<protein>
    <submittedName>
        <fullName evidence="4">Glycosyl transferase family 1</fullName>
    </submittedName>
</protein>
<evidence type="ECO:0000259" key="3">
    <source>
        <dbReference type="Pfam" id="PF00534"/>
    </source>
</evidence>
<evidence type="ECO:0000313" key="4">
    <source>
        <dbReference type="EMBL" id="KRS11891.1"/>
    </source>
</evidence>
<dbReference type="PATRIC" id="fig|1641875.4.peg.703"/>